<dbReference type="AlphaFoldDB" id="E9GWK9"/>
<dbReference type="PANTHER" id="PTHR46791:SF5">
    <property type="entry name" value="CLR5 DOMAIN-CONTAINING PROTEIN-RELATED"/>
    <property type="match status" value="1"/>
</dbReference>
<protein>
    <recommendedName>
        <fullName evidence="1">Integrase core domain-containing protein</fullName>
    </recommendedName>
</protein>
<dbReference type="HOGENOM" id="CLU_1580112_0_0_1"/>
<dbReference type="eggNOG" id="ENOG502QSMG">
    <property type="taxonomic scope" value="Eukaryota"/>
</dbReference>
<gene>
    <name evidence="2" type="ORF">DAPPUDRAFT_249398</name>
</gene>
<dbReference type="InterPro" id="IPR058913">
    <property type="entry name" value="Integrase_dom_put"/>
</dbReference>
<accession>E9GWK9</accession>
<name>E9GWK9_DAPPU</name>
<sequence>MDIYGFIIHGAIDGYSRLIPYISVENNNFSDTVVGLFETSVEKWGYPSSVREMEIDGQLDVGSEVDLFCFHVVAYDLLQRSLQAFKDAWNCHPIRTEHSRSPMELYISGLQKLKEEQENGLIEGEVPELIQGKKLKPLTEWSGYGNAFNQCVLQKYNEEEMMSTNDVLD</sequence>
<proteinExistence type="predicted"/>
<evidence type="ECO:0000313" key="3">
    <source>
        <dbReference type="Proteomes" id="UP000000305"/>
    </source>
</evidence>
<evidence type="ECO:0000259" key="1">
    <source>
        <dbReference type="Pfam" id="PF24764"/>
    </source>
</evidence>
<reference evidence="2 3" key="1">
    <citation type="journal article" date="2011" name="Science">
        <title>The ecoresponsive genome of Daphnia pulex.</title>
        <authorList>
            <person name="Colbourne J.K."/>
            <person name="Pfrender M.E."/>
            <person name="Gilbert D."/>
            <person name="Thomas W.K."/>
            <person name="Tucker A."/>
            <person name="Oakley T.H."/>
            <person name="Tokishita S."/>
            <person name="Aerts A."/>
            <person name="Arnold G.J."/>
            <person name="Basu M.K."/>
            <person name="Bauer D.J."/>
            <person name="Caceres C.E."/>
            <person name="Carmel L."/>
            <person name="Casola C."/>
            <person name="Choi J.H."/>
            <person name="Detter J.C."/>
            <person name="Dong Q."/>
            <person name="Dusheyko S."/>
            <person name="Eads B.D."/>
            <person name="Frohlich T."/>
            <person name="Geiler-Samerotte K.A."/>
            <person name="Gerlach D."/>
            <person name="Hatcher P."/>
            <person name="Jogdeo S."/>
            <person name="Krijgsveld J."/>
            <person name="Kriventseva E.V."/>
            <person name="Kultz D."/>
            <person name="Laforsch C."/>
            <person name="Lindquist E."/>
            <person name="Lopez J."/>
            <person name="Manak J.R."/>
            <person name="Muller J."/>
            <person name="Pangilinan J."/>
            <person name="Patwardhan R.P."/>
            <person name="Pitluck S."/>
            <person name="Pritham E.J."/>
            <person name="Rechtsteiner A."/>
            <person name="Rho M."/>
            <person name="Rogozin I.B."/>
            <person name="Sakarya O."/>
            <person name="Salamov A."/>
            <person name="Schaack S."/>
            <person name="Shapiro H."/>
            <person name="Shiga Y."/>
            <person name="Skalitzky C."/>
            <person name="Smith Z."/>
            <person name="Souvorov A."/>
            <person name="Sung W."/>
            <person name="Tang Z."/>
            <person name="Tsuchiya D."/>
            <person name="Tu H."/>
            <person name="Vos H."/>
            <person name="Wang M."/>
            <person name="Wolf Y.I."/>
            <person name="Yamagata H."/>
            <person name="Yamada T."/>
            <person name="Ye Y."/>
            <person name="Shaw J.R."/>
            <person name="Andrews J."/>
            <person name="Crease T.J."/>
            <person name="Tang H."/>
            <person name="Lucas S.M."/>
            <person name="Robertson H.M."/>
            <person name="Bork P."/>
            <person name="Koonin E.V."/>
            <person name="Zdobnov E.M."/>
            <person name="Grigoriev I.V."/>
            <person name="Lynch M."/>
            <person name="Boore J.L."/>
        </authorList>
    </citation>
    <scope>NUCLEOTIDE SEQUENCE [LARGE SCALE GENOMIC DNA]</scope>
</reference>
<dbReference type="PANTHER" id="PTHR46791">
    <property type="entry name" value="EXPRESSED PROTEIN"/>
    <property type="match status" value="1"/>
</dbReference>
<dbReference type="STRING" id="6669.E9GWK9"/>
<evidence type="ECO:0000313" key="2">
    <source>
        <dbReference type="EMBL" id="EFX76169.1"/>
    </source>
</evidence>
<dbReference type="EMBL" id="GL732570">
    <property type="protein sequence ID" value="EFX76169.1"/>
    <property type="molecule type" value="Genomic_DNA"/>
</dbReference>
<dbReference type="OrthoDB" id="6333513at2759"/>
<dbReference type="Proteomes" id="UP000000305">
    <property type="component" value="Unassembled WGS sequence"/>
</dbReference>
<dbReference type="InParanoid" id="E9GWK9"/>
<keyword evidence="3" id="KW-1185">Reference proteome</keyword>
<dbReference type="Pfam" id="PF24764">
    <property type="entry name" value="rva_4"/>
    <property type="match status" value="2"/>
</dbReference>
<feature type="domain" description="Integrase core" evidence="1">
    <location>
        <begin position="52"/>
        <end position="117"/>
    </location>
</feature>
<dbReference type="KEGG" id="dpx:DAPPUDRAFT_249398"/>
<feature type="domain" description="Integrase core" evidence="1">
    <location>
        <begin position="4"/>
        <end position="51"/>
    </location>
</feature>
<organism evidence="2 3">
    <name type="scientific">Daphnia pulex</name>
    <name type="common">Water flea</name>
    <dbReference type="NCBI Taxonomy" id="6669"/>
    <lineage>
        <taxon>Eukaryota</taxon>
        <taxon>Metazoa</taxon>
        <taxon>Ecdysozoa</taxon>
        <taxon>Arthropoda</taxon>
        <taxon>Crustacea</taxon>
        <taxon>Branchiopoda</taxon>
        <taxon>Diplostraca</taxon>
        <taxon>Cladocera</taxon>
        <taxon>Anomopoda</taxon>
        <taxon>Daphniidae</taxon>
        <taxon>Daphnia</taxon>
    </lineage>
</organism>
<dbReference type="PhylomeDB" id="E9GWK9"/>